<accession>A0A178UNA5</accession>
<reference evidence="2" key="1">
    <citation type="journal article" date="2016" name="Proc. Natl. Acad. Sci. U.S.A.">
        <title>Chromosome-level assembly of Arabidopsis thaliana Ler reveals the extent of translocation and inversion polymorphisms.</title>
        <authorList>
            <person name="Zapata L."/>
            <person name="Ding J."/>
            <person name="Willing E.M."/>
            <person name="Hartwig B."/>
            <person name="Bezdan D."/>
            <person name="Jiao W.B."/>
            <person name="Patel V."/>
            <person name="Velikkakam James G."/>
            <person name="Koornneef M."/>
            <person name="Ossowski S."/>
            <person name="Schneeberger K."/>
        </authorList>
    </citation>
    <scope>NUCLEOTIDE SEQUENCE [LARGE SCALE GENOMIC DNA]</scope>
    <source>
        <strain evidence="2">cv. Landsberg erecta</strain>
    </source>
</reference>
<name>A0A178UNA5_ARATH</name>
<protein>
    <submittedName>
        <fullName evidence="1">Uncharacterized protein</fullName>
    </submittedName>
</protein>
<evidence type="ECO:0000313" key="1">
    <source>
        <dbReference type="EMBL" id="OAO95556.1"/>
    </source>
</evidence>
<dbReference type="AlphaFoldDB" id="A0A178UNA5"/>
<organism evidence="1 2">
    <name type="scientific">Arabidopsis thaliana</name>
    <name type="common">Mouse-ear cress</name>
    <dbReference type="NCBI Taxonomy" id="3702"/>
    <lineage>
        <taxon>Eukaryota</taxon>
        <taxon>Viridiplantae</taxon>
        <taxon>Streptophyta</taxon>
        <taxon>Embryophyta</taxon>
        <taxon>Tracheophyta</taxon>
        <taxon>Spermatophyta</taxon>
        <taxon>Magnoliopsida</taxon>
        <taxon>eudicotyledons</taxon>
        <taxon>Gunneridae</taxon>
        <taxon>Pentapetalae</taxon>
        <taxon>rosids</taxon>
        <taxon>malvids</taxon>
        <taxon>Brassicales</taxon>
        <taxon>Brassicaceae</taxon>
        <taxon>Camelineae</taxon>
        <taxon>Arabidopsis</taxon>
    </lineage>
</organism>
<comment type="caution">
    <text evidence="1">The sequence shown here is derived from an EMBL/GenBank/DDBJ whole genome shotgun (WGS) entry which is preliminary data.</text>
</comment>
<evidence type="ECO:0000313" key="2">
    <source>
        <dbReference type="Proteomes" id="UP000078284"/>
    </source>
</evidence>
<dbReference type="Proteomes" id="UP000078284">
    <property type="component" value="Chromosome 5"/>
</dbReference>
<sequence>MSLLSSTNNSIFRRIPQANKGNQRLFISCVIIIKRLLHSSKAYLFFSIPAETI</sequence>
<gene>
    <name evidence="1" type="ordered locus">AXX17_At5g18010</name>
</gene>
<dbReference type="EMBL" id="LUHQ01000005">
    <property type="protein sequence ID" value="OAO95556.1"/>
    <property type="molecule type" value="Genomic_DNA"/>
</dbReference>
<proteinExistence type="predicted"/>